<dbReference type="AlphaFoldDB" id="A0A829GF10"/>
<dbReference type="EMBL" id="ANJW01000520">
    <property type="protein sequence ID" value="EPC52740.1"/>
    <property type="molecule type" value="Genomic_DNA"/>
</dbReference>
<dbReference type="Proteomes" id="UP000014316">
    <property type="component" value="Unassembled WGS sequence"/>
</dbReference>
<sequence length="151" mass="17435">MPKLPFYLPMIEDDEESTFESWPNGQRTRDKLSSGLQPYIQEIASKSQTTSNIERDRFGNERLAFYANECDTPYYVTEDFLLTPNQAHDAKKLLVTALMLGDSKLTAVVSDQLLAQLSPKTRAFTKYQLINQPAQQFMDEHISIQFIKYEE</sequence>
<organism evidence="1 2">
    <name type="scientific">Lacticaseibacillus paracasei subsp. paracasei Lpp123</name>
    <dbReference type="NCBI Taxonomy" id="1256201"/>
    <lineage>
        <taxon>Bacteria</taxon>
        <taxon>Bacillati</taxon>
        <taxon>Bacillota</taxon>
        <taxon>Bacilli</taxon>
        <taxon>Lactobacillales</taxon>
        <taxon>Lactobacillaceae</taxon>
        <taxon>Lacticaseibacillus</taxon>
    </lineage>
</organism>
<protein>
    <submittedName>
        <fullName evidence="1">Uncharacterized protein</fullName>
    </submittedName>
</protein>
<evidence type="ECO:0000313" key="1">
    <source>
        <dbReference type="EMBL" id="EPC52740.1"/>
    </source>
</evidence>
<reference evidence="1 2" key="1">
    <citation type="journal article" date="2013" name="PLoS ONE">
        <title>Lactobacillus paracasei comparative genomics: towards species pan-genome definition and exploitation of diversity.</title>
        <authorList>
            <person name="Smokvina T."/>
            <person name="Wels M."/>
            <person name="Polka J."/>
            <person name="Chervaux C."/>
            <person name="Brisse S."/>
            <person name="Boekhorst J."/>
            <person name="van Hylckama Vlieg J.E."/>
            <person name="Siezen R.J."/>
        </authorList>
    </citation>
    <scope>NUCLEOTIDE SEQUENCE [LARGE SCALE GENOMIC DNA]</scope>
    <source>
        <strain evidence="1 2">Lpp123</strain>
    </source>
</reference>
<accession>A0A829GF10</accession>
<name>A0A829GF10_LACPA</name>
<gene>
    <name evidence="1" type="ORF">Lpp123_08632</name>
</gene>
<comment type="caution">
    <text evidence="1">The sequence shown here is derived from an EMBL/GenBank/DDBJ whole genome shotgun (WGS) entry which is preliminary data.</text>
</comment>
<proteinExistence type="predicted"/>
<evidence type="ECO:0000313" key="2">
    <source>
        <dbReference type="Proteomes" id="UP000014316"/>
    </source>
</evidence>